<dbReference type="GO" id="GO:0030170">
    <property type="term" value="F:pyridoxal phosphate binding"/>
    <property type="evidence" value="ECO:0007669"/>
    <property type="project" value="InterPro"/>
</dbReference>
<proteinExistence type="inferred from homology"/>
<dbReference type="Pfam" id="PF00155">
    <property type="entry name" value="Aminotran_1_2"/>
    <property type="match status" value="1"/>
</dbReference>
<dbReference type="InterPro" id="IPR004839">
    <property type="entry name" value="Aminotransferase_I/II_large"/>
</dbReference>
<evidence type="ECO:0000256" key="5">
    <source>
        <dbReference type="ARBA" id="ARBA00022898"/>
    </source>
</evidence>
<dbReference type="Gene3D" id="3.90.1150.10">
    <property type="entry name" value="Aspartate Aminotransferase, domain 1"/>
    <property type="match status" value="1"/>
</dbReference>
<dbReference type="InterPro" id="IPR015422">
    <property type="entry name" value="PyrdxlP-dep_Trfase_small"/>
</dbReference>
<dbReference type="Gene3D" id="3.40.640.10">
    <property type="entry name" value="Type I PLP-dependent aspartate aminotransferase-like (Major domain)"/>
    <property type="match status" value="1"/>
</dbReference>
<accession>W5XYV7</accession>
<dbReference type="CDD" id="cd00609">
    <property type="entry name" value="AAT_like"/>
    <property type="match status" value="1"/>
</dbReference>
<comment type="cofactor">
    <cofactor evidence="1">
        <name>pyridoxal 5'-phosphate</name>
        <dbReference type="ChEBI" id="CHEBI:597326"/>
    </cofactor>
</comment>
<dbReference type="GO" id="GO:0016212">
    <property type="term" value="F:kynurenine-oxoglutarate transaminase activity"/>
    <property type="evidence" value="ECO:0007669"/>
    <property type="project" value="TreeGrafter"/>
</dbReference>
<evidence type="ECO:0000259" key="6">
    <source>
        <dbReference type="Pfam" id="PF00155"/>
    </source>
</evidence>
<evidence type="ECO:0000313" key="7">
    <source>
        <dbReference type="EMBL" id="AHI22206.1"/>
    </source>
</evidence>
<dbReference type="PATRIC" id="fig|1224164.3.peg.810"/>
<keyword evidence="8" id="KW-1185">Reference proteome</keyword>
<evidence type="ECO:0000256" key="4">
    <source>
        <dbReference type="ARBA" id="ARBA00022679"/>
    </source>
</evidence>
<dbReference type="GO" id="GO:0005737">
    <property type="term" value="C:cytoplasm"/>
    <property type="evidence" value="ECO:0007669"/>
    <property type="project" value="TreeGrafter"/>
</dbReference>
<sequence length="386" mass="41693">MNNLGVSRMQEYGETIFATMSARAAELGAINLGQGFPDTDGPASMLARAQREIAGGNNQYPPGKGMKVLRDAVARHQAIYGMDIDPDREVLITVGATEAITAAVQAFVEPGDEVILFEPYFDSYAAAVSLAGGVRRPVSLAPTGNTWTLDLAAFEAAIGPRTKLVILNSPHNPTGAVFAREVVEEFARIAIAHDLLVVSDEVYEHLTFPPAAHTHVASLPGMWERTVSVSSAAKSFNATGWKTGWAVGSSALIDEVQRVKQFMSYVGAAPFQPAVADALDTELPWVRDMAAGLAAKKELLASTLRAAGLHVYDSDGTYYLVADIPAGFEDDIAFCNYLIEHVGVAAIPLSVFCDHKEYWRTKVRFAFCKKDATLQEACRRLQRLAD</sequence>
<dbReference type="PANTHER" id="PTHR43807">
    <property type="entry name" value="FI04487P"/>
    <property type="match status" value="1"/>
</dbReference>
<dbReference type="FunFam" id="3.40.640.10:FF:000024">
    <property type="entry name" value="Kynurenine--oxoglutarate transaminase 3"/>
    <property type="match status" value="1"/>
</dbReference>
<feature type="domain" description="Aminotransferase class I/classII large" evidence="6">
    <location>
        <begin position="30"/>
        <end position="381"/>
    </location>
</feature>
<evidence type="ECO:0000256" key="2">
    <source>
        <dbReference type="ARBA" id="ARBA00007441"/>
    </source>
</evidence>
<keyword evidence="5" id="KW-0663">Pyridoxal phosphate</keyword>
<dbReference type="SUPFAM" id="SSF53383">
    <property type="entry name" value="PLP-dependent transferases"/>
    <property type="match status" value="1"/>
</dbReference>
<dbReference type="InterPro" id="IPR015424">
    <property type="entry name" value="PyrdxlP-dep_Trfase"/>
</dbReference>
<dbReference type="PANTHER" id="PTHR43807:SF20">
    <property type="entry name" value="FI04487P"/>
    <property type="match status" value="1"/>
</dbReference>
<dbReference type="InterPro" id="IPR051326">
    <property type="entry name" value="Kynurenine-oxoglutarate_AT"/>
</dbReference>
<dbReference type="Proteomes" id="UP000019222">
    <property type="component" value="Chromosome"/>
</dbReference>
<keyword evidence="3 7" id="KW-0032">Aminotransferase</keyword>
<dbReference type="EMBL" id="CP004353">
    <property type="protein sequence ID" value="AHI22206.1"/>
    <property type="molecule type" value="Genomic_DNA"/>
</dbReference>
<dbReference type="HOGENOM" id="CLU_017584_4_0_11"/>
<evidence type="ECO:0000256" key="3">
    <source>
        <dbReference type="ARBA" id="ARBA00022576"/>
    </source>
</evidence>
<dbReference type="InterPro" id="IPR015421">
    <property type="entry name" value="PyrdxlP-dep_Trfase_major"/>
</dbReference>
<evidence type="ECO:0000313" key="8">
    <source>
        <dbReference type="Proteomes" id="UP000019222"/>
    </source>
</evidence>
<evidence type="ECO:0000256" key="1">
    <source>
        <dbReference type="ARBA" id="ARBA00001933"/>
    </source>
</evidence>
<reference evidence="7 8" key="1">
    <citation type="submission" date="2013-02" db="EMBL/GenBank/DDBJ databases">
        <title>The complete genome sequence of Corynebacterium vitaeruminis DSM 20294.</title>
        <authorList>
            <person name="Ruckert C."/>
            <person name="Albersmeier A."/>
            <person name="Kalinowski J."/>
        </authorList>
    </citation>
    <scope>NUCLEOTIDE SEQUENCE [LARGE SCALE GENOMIC DNA]</scope>
    <source>
        <strain evidence="8">ATCC 10234</strain>
    </source>
</reference>
<dbReference type="AlphaFoldDB" id="W5XYV7"/>
<dbReference type="eggNOG" id="COG0436">
    <property type="taxonomic scope" value="Bacteria"/>
</dbReference>
<name>W5XYV7_9CORY</name>
<protein>
    <submittedName>
        <fullName evidence="7">Aminotransferase</fullName>
    </submittedName>
</protein>
<gene>
    <name evidence="7" type="ORF">B843_04085</name>
</gene>
<dbReference type="KEGG" id="cvt:B843_04085"/>
<dbReference type="STRING" id="1224164.B843_04085"/>
<organism evidence="7 8">
    <name type="scientific">Corynebacterium vitaeruminis DSM 20294</name>
    <dbReference type="NCBI Taxonomy" id="1224164"/>
    <lineage>
        <taxon>Bacteria</taxon>
        <taxon>Bacillati</taxon>
        <taxon>Actinomycetota</taxon>
        <taxon>Actinomycetes</taxon>
        <taxon>Mycobacteriales</taxon>
        <taxon>Corynebacteriaceae</taxon>
        <taxon>Corynebacterium</taxon>
    </lineage>
</organism>
<dbReference type="NCBIfam" id="NF005855">
    <property type="entry name" value="PRK07777.1"/>
    <property type="match status" value="1"/>
</dbReference>
<keyword evidence="4 7" id="KW-0808">Transferase</keyword>
<comment type="similarity">
    <text evidence="2">Belongs to the class-I pyridoxal-phosphate-dependent aminotransferase family.</text>
</comment>